<dbReference type="SUPFAM" id="SSF52096">
    <property type="entry name" value="ClpP/crotonase"/>
    <property type="match status" value="1"/>
</dbReference>
<dbReference type="PANTHER" id="PTHR43176:SF3">
    <property type="entry name" value="3-HYDROXYISOBUTYRYL-COA HYDROLASE, MITOCHONDRIAL"/>
    <property type="match status" value="1"/>
</dbReference>
<proteinExistence type="predicted"/>
<dbReference type="OrthoDB" id="1737613at2759"/>
<dbReference type="EC" id="3.1.2.4" evidence="3"/>
<dbReference type="FunFam" id="3.90.226.10:FF:000026">
    <property type="entry name" value="3-hydroxyisobutyryl-CoA hydrolase, mitochondrial"/>
    <property type="match status" value="1"/>
</dbReference>
<dbReference type="InterPro" id="IPR029045">
    <property type="entry name" value="ClpP/crotonase-like_dom_sf"/>
</dbReference>
<evidence type="ECO:0000256" key="4">
    <source>
        <dbReference type="ARBA" id="ARBA00022801"/>
    </source>
</evidence>
<evidence type="ECO:0000259" key="7">
    <source>
        <dbReference type="Pfam" id="PF16113"/>
    </source>
</evidence>
<evidence type="ECO:0000256" key="6">
    <source>
        <dbReference type="ARBA" id="ARBA00031181"/>
    </source>
</evidence>
<keyword evidence="5" id="KW-0496">Mitochondrion</keyword>
<evidence type="ECO:0000256" key="2">
    <source>
        <dbReference type="ARBA" id="ARBA00004173"/>
    </source>
</evidence>
<dbReference type="NCBIfam" id="NF004127">
    <property type="entry name" value="PRK05617.1"/>
    <property type="match status" value="1"/>
</dbReference>
<comment type="caution">
    <text evidence="8">The sequence shown here is derived from an EMBL/GenBank/DDBJ whole genome shotgun (WGS) entry which is preliminary data.</text>
</comment>
<dbReference type="Pfam" id="PF16113">
    <property type="entry name" value="ECH_2"/>
    <property type="match status" value="1"/>
</dbReference>
<comment type="subcellular location">
    <subcellularLocation>
        <location evidence="2">Mitochondrion</location>
    </subcellularLocation>
</comment>
<evidence type="ECO:0000313" key="9">
    <source>
        <dbReference type="Proteomes" id="UP000193560"/>
    </source>
</evidence>
<protein>
    <recommendedName>
        <fullName evidence="3">3-hydroxyisobutyryl-CoA hydrolase</fullName>
        <ecNumber evidence="3">3.1.2.4</ecNumber>
    </recommendedName>
    <alternativeName>
        <fullName evidence="6">3-hydroxyisobutyryl-coenzyme A hydrolase</fullName>
    </alternativeName>
</protein>
<dbReference type="STRING" id="90262.A0A1X2IB41"/>
<dbReference type="Proteomes" id="UP000193560">
    <property type="component" value="Unassembled WGS sequence"/>
</dbReference>
<dbReference type="GO" id="GO:0005739">
    <property type="term" value="C:mitochondrion"/>
    <property type="evidence" value="ECO:0007669"/>
    <property type="project" value="UniProtKB-SubCell"/>
</dbReference>
<sequence>MIRLASARHGLFSRHQWAMAERPFLTTFTHRLFSSSRANTNQAPCITTTALHHRPTVFNQVNRQISTSQEVTAATEQLQDEVIACRNLGTCQLTLNRASKMNALSFNMLRAITPELTAWEKSDLAKNIIVKSEPGAAFCAGGDVKVVFAYGRDGDYEKAAQFFREQYQMDHIISTLDTPYIALIDGVTMGGGVGLSAHAAFRVATENTVFAMPETRIGFFPDVGGSFFLPRLDGQLGIYLGLTGKRLKAVDVFYAGIATHYVSSANLPVLESQLAELETSSHDDVNDVIEEFSSEMHRESPYSLGGDIRAAIDRCFKYNTMEEIIDAVQKEQDANPGWAKETLKSLNTMSPTSLKVALRSLRRGADLTIAQCFQMEFHLLQKFLRGHDVYEGVHKTMVARGQPMAWQPPTVDQVDDQSILADYFDAPSPESLAMVSPKDFTDYPHRHYALPSEDDIRKVVTGEAADVGNFAMTRDEIIDYLVRARNGKQGVKEKVAEVLSRKTKIMEHQGGHTLKWIY</sequence>
<dbReference type="GO" id="GO:0003860">
    <property type="term" value="F:3-hydroxyisobutyryl-CoA hydrolase activity"/>
    <property type="evidence" value="ECO:0007669"/>
    <property type="project" value="UniProtKB-EC"/>
</dbReference>
<comment type="catalytic activity">
    <reaction evidence="1">
        <text>3-hydroxy-2-methylpropanoyl-CoA + H2O = 3-hydroxy-2-methylpropanoate + CoA + H(+)</text>
        <dbReference type="Rhea" id="RHEA:20888"/>
        <dbReference type="ChEBI" id="CHEBI:11805"/>
        <dbReference type="ChEBI" id="CHEBI:15377"/>
        <dbReference type="ChEBI" id="CHEBI:15378"/>
        <dbReference type="ChEBI" id="CHEBI:57287"/>
        <dbReference type="ChEBI" id="CHEBI:57340"/>
        <dbReference type="EC" id="3.1.2.4"/>
    </reaction>
</comment>
<dbReference type="CDD" id="cd06558">
    <property type="entry name" value="crotonase-like"/>
    <property type="match status" value="1"/>
</dbReference>
<evidence type="ECO:0000256" key="5">
    <source>
        <dbReference type="ARBA" id="ARBA00023128"/>
    </source>
</evidence>
<dbReference type="InterPro" id="IPR045004">
    <property type="entry name" value="ECH_dom"/>
</dbReference>
<dbReference type="GO" id="GO:0006574">
    <property type="term" value="P:L-valine catabolic process"/>
    <property type="evidence" value="ECO:0007669"/>
    <property type="project" value="TreeGrafter"/>
</dbReference>
<dbReference type="EMBL" id="MCGE01000017">
    <property type="protein sequence ID" value="ORZ13150.1"/>
    <property type="molecule type" value="Genomic_DNA"/>
</dbReference>
<dbReference type="PANTHER" id="PTHR43176">
    <property type="entry name" value="3-HYDROXYISOBUTYRYL-COA HYDROLASE-RELATED"/>
    <property type="match status" value="1"/>
</dbReference>
<name>A0A1X2IB41_9FUNG</name>
<gene>
    <name evidence="8" type="ORF">BCR42DRAFT_419288</name>
</gene>
<dbReference type="AlphaFoldDB" id="A0A1X2IB41"/>
<keyword evidence="9" id="KW-1185">Reference proteome</keyword>
<dbReference type="InterPro" id="IPR032259">
    <property type="entry name" value="HIBYL-CoA-H"/>
</dbReference>
<keyword evidence="4" id="KW-0378">Hydrolase</keyword>
<organism evidence="8 9">
    <name type="scientific">Absidia repens</name>
    <dbReference type="NCBI Taxonomy" id="90262"/>
    <lineage>
        <taxon>Eukaryota</taxon>
        <taxon>Fungi</taxon>
        <taxon>Fungi incertae sedis</taxon>
        <taxon>Mucoromycota</taxon>
        <taxon>Mucoromycotina</taxon>
        <taxon>Mucoromycetes</taxon>
        <taxon>Mucorales</taxon>
        <taxon>Cunninghamellaceae</taxon>
        <taxon>Absidia</taxon>
    </lineage>
</organism>
<dbReference type="Gene3D" id="3.90.226.10">
    <property type="entry name" value="2-enoyl-CoA Hydratase, Chain A, domain 1"/>
    <property type="match status" value="1"/>
</dbReference>
<evidence type="ECO:0000256" key="1">
    <source>
        <dbReference type="ARBA" id="ARBA00001709"/>
    </source>
</evidence>
<evidence type="ECO:0000313" key="8">
    <source>
        <dbReference type="EMBL" id="ORZ13150.1"/>
    </source>
</evidence>
<feature type="domain" description="Enoyl-CoA hydratase/isomerase" evidence="7">
    <location>
        <begin position="92"/>
        <end position="419"/>
    </location>
</feature>
<reference evidence="8 9" key="1">
    <citation type="submission" date="2016-07" db="EMBL/GenBank/DDBJ databases">
        <title>Pervasive Adenine N6-methylation of Active Genes in Fungi.</title>
        <authorList>
            <consortium name="DOE Joint Genome Institute"/>
            <person name="Mondo S.J."/>
            <person name="Dannebaum R.O."/>
            <person name="Kuo R.C."/>
            <person name="Labutti K."/>
            <person name="Haridas S."/>
            <person name="Kuo A."/>
            <person name="Salamov A."/>
            <person name="Ahrendt S.R."/>
            <person name="Lipzen A."/>
            <person name="Sullivan W."/>
            <person name="Andreopoulos W.B."/>
            <person name="Clum A."/>
            <person name="Lindquist E."/>
            <person name="Daum C."/>
            <person name="Ramamoorthy G.K."/>
            <person name="Gryganskyi A."/>
            <person name="Culley D."/>
            <person name="Magnuson J.K."/>
            <person name="James T.Y."/>
            <person name="O'Malley M.A."/>
            <person name="Stajich J.E."/>
            <person name="Spatafora J.W."/>
            <person name="Visel A."/>
            <person name="Grigoriev I.V."/>
        </authorList>
    </citation>
    <scope>NUCLEOTIDE SEQUENCE [LARGE SCALE GENOMIC DNA]</scope>
    <source>
        <strain evidence="8 9">NRRL 1336</strain>
    </source>
</reference>
<accession>A0A1X2IB41</accession>
<evidence type="ECO:0000256" key="3">
    <source>
        <dbReference type="ARBA" id="ARBA00011915"/>
    </source>
</evidence>